<reference evidence="3 4" key="1">
    <citation type="submission" date="2024-02" db="EMBL/GenBank/DDBJ databases">
        <title>De novo assembly and annotation of 12 fungi associated with fruit tree decline syndrome in Ontario, Canada.</title>
        <authorList>
            <person name="Sulman M."/>
            <person name="Ellouze W."/>
            <person name="Ilyukhin E."/>
        </authorList>
    </citation>
    <scope>NUCLEOTIDE SEQUENCE [LARGE SCALE GENOMIC DNA]</scope>
    <source>
        <strain evidence="3 4">M42-189</strain>
    </source>
</reference>
<proteinExistence type="predicted"/>
<keyword evidence="1" id="KW-0175">Coiled coil</keyword>
<comment type="caution">
    <text evidence="3">The sequence shown here is derived from an EMBL/GenBank/DDBJ whole genome shotgun (WGS) entry which is preliminary data.</text>
</comment>
<dbReference type="EMBL" id="JAKJXO020000002">
    <property type="protein sequence ID" value="KAL1610680.1"/>
    <property type="molecule type" value="Genomic_DNA"/>
</dbReference>
<accession>A0ABR3S1Y4</accession>
<feature type="compositionally biased region" description="Basic and acidic residues" evidence="2">
    <location>
        <begin position="598"/>
        <end position="618"/>
    </location>
</feature>
<evidence type="ECO:0000313" key="3">
    <source>
        <dbReference type="EMBL" id="KAL1610680.1"/>
    </source>
</evidence>
<dbReference type="Proteomes" id="UP001521785">
    <property type="component" value="Unassembled WGS sequence"/>
</dbReference>
<protein>
    <submittedName>
        <fullName evidence="3">Uncharacterized protein</fullName>
    </submittedName>
</protein>
<gene>
    <name evidence="3" type="ORF">SLS60_002350</name>
</gene>
<organism evidence="3 4">
    <name type="scientific">Paraconiothyrium brasiliense</name>
    <dbReference type="NCBI Taxonomy" id="300254"/>
    <lineage>
        <taxon>Eukaryota</taxon>
        <taxon>Fungi</taxon>
        <taxon>Dikarya</taxon>
        <taxon>Ascomycota</taxon>
        <taxon>Pezizomycotina</taxon>
        <taxon>Dothideomycetes</taxon>
        <taxon>Pleosporomycetidae</taxon>
        <taxon>Pleosporales</taxon>
        <taxon>Massarineae</taxon>
        <taxon>Didymosphaeriaceae</taxon>
        <taxon>Paraconiothyrium</taxon>
    </lineage>
</organism>
<name>A0ABR3S1Y4_9PLEO</name>
<feature type="region of interest" description="Disordered" evidence="2">
    <location>
        <begin position="1"/>
        <end position="90"/>
    </location>
</feature>
<feature type="compositionally biased region" description="Basic and acidic residues" evidence="2">
    <location>
        <begin position="547"/>
        <end position="575"/>
    </location>
</feature>
<evidence type="ECO:0000313" key="4">
    <source>
        <dbReference type="Proteomes" id="UP001521785"/>
    </source>
</evidence>
<sequence>MSDEGSAGRWLFGEEGDEWKPSSGICQNTDSTLEAAPCSNALSHPDGVEEEHPRSKAGREKDHFKGYRSPKREQTVFTDPTKRDGPTTYSTIKIGTVGDLDGISKFEKLHAGSGTIKEPSATLTKDSRRGGASGQKFNSSIHADSAKTPAHTENLGGDPLKTQREVARPNEHVNIPECTASTREKKRRRSETEEHNETDPFNEACIRNISFLEQQLQSYRAQLEGSYARTGTADELNARLRVSKEVSNMSETKLRLAEKIAFTSKEDDEMYLRLVEGYDRHRERAEAGKSSLIRGPLKRYNHFKRGAVLWLPICQRACNPLAEPDIRRIPSHNGLIDDTVRLVVTIAVDRYNLWVCPVTTRSGRGATGLHNKATWGWLQGHHVEDDLNPGLSAFKVSSEEGSILARSQISSSSIFRPEFPIEIRPRKDYRYVGRLDTESIKKLWLPSGYDENGNILETEEIPVDNCAESISHVSNAREQWYRPQAFEQEDTRPRKKQKTGYERGSGAMSHTTGPYTGRPAASTIDGTPLNTLPPRAVPQPHSPQAYDRLEPRDDDEPQARTRVQDSPRATSEGERSTFLMPDPKLDQSTRLGIVQSDAPRETPRRRDSVRDGDRRPDWDDPNYDGGSRGGLDYGD</sequence>
<feature type="compositionally biased region" description="Gly residues" evidence="2">
    <location>
        <begin position="626"/>
        <end position="635"/>
    </location>
</feature>
<feature type="region of interest" description="Disordered" evidence="2">
    <location>
        <begin position="180"/>
        <end position="199"/>
    </location>
</feature>
<feature type="compositionally biased region" description="Basic and acidic residues" evidence="2">
    <location>
        <begin position="46"/>
        <end position="85"/>
    </location>
</feature>
<feature type="region of interest" description="Disordered" evidence="2">
    <location>
        <begin position="481"/>
        <end position="635"/>
    </location>
</feature>
<keyword evidence="4" id="KW-1185">Reference proteome</keyword>
<evidence type="ECO:0000256" key="1">
    <source>
        <dbReference type="SAM" id="Coils"/>
    </source>
</evidence>
<feature type="region of interest" description="Disordered" evidence="2">
    <location>
        <begin position="117"/>
        <end position="160"/>
    </location>
</feature>
<evidence type="ECO:0000256" key="2">
    <source>
        <dbReference type="SAM" id="MobiDB-lite"/>
    </source>
</evidence>
<feature type="coiled-coil region" evidence="1">
    <location>
        <begin position="202"/>
        <end position="229"/>
    </location>
</feature>